<name>A0A3N1VNA2_9BACT</name>
<organism evidence="6 7">
    <name type="scientific">Desulfosoma caldarium</name>
    <dbReference type="NCBI Taxonomy" id="610254"/>
    <lineage>
        <taxon>Bacteria</taxon>
        <taxon>Pseudomonadati</taxon>
        <taxon>Thermodesulfobacteriota</taxon>
        <taxon>Syntrophobacteria</taxon>
        <taxon>Syntrophobacterales</taxon>
        <taxon>Syntrophobacteraceae</taxon>
        <taxon>Desulfosoma</taxon>
    </lineage>
</organism>
<dbReference type="Proteomes" id="UP000276223">
    <property type="component" value="Unassembled WGS sequence"/>
</dbReference>
<dbReference type="AlphaFoldDB" id="A0A3N1VNA2"/>
<gene>
    <name evidence="6" type="ORF">EDC27_0864</name>
</gene>
<reference evidence="6 7" key="1">
    <citation type="submission" date="2018-11" db="EMBL/GenBank/DDBJ databases">
        <title>Genomic Encyclopedia of Type Strains, Phase IV (KMG-IV): sequencing the most valuable type-strain genomes for metagenomic binning, comparative biology and taxonomic classification.</title>
        <authorList>
            <person name="Goeker M."/>
        </authorList>
    </citation>
    <scope>NUCLEOTIDE SEQUENCE [LARGE SCALE GENOMIC DNA]</scope>
    <source>
        <strain evidence="6 7">DSM 22027</strain>
    </source>
</reference>
<keyword evidence="4" id="KW-0411">Iron-sulfur</keyword>
<evidence type="ECO:0000256" key="2">
    <source>
        <dbReference type="ARBA" id="ARBA00023002"/>
    </source>
</evidence>
<evidence type="ECO:0000259" key="5">
    <source>
        <dbReference type="Pfam" id="PF02662"/>
    </source>
</evidence>
<proteinExistence type="predicted"/>
<keyword evidence="1" id="KW-0479">Metal-binding</keyword>
<comment type="caution">
    <text evidence="6">The sequence shown here is derived from an EMBL/GenBank/DDBJ whole genome shotgun (WGS) entry which is preliminary data.</text>
</comment>
<dbReference type="GO" id="GO:0051536">
    <property type="term" value="F:iron-sulfur cluster binding"/>
    <property type="evidence" value="ECO:0007669"/>
    <property type="project" value="UniProtKB-KW"/>
</dbReference>
<dbReference type="InterPro" id="IPR003813">
    <property type="entry name" value="MvhD/FlpD"/>
</dbReference>
<keyword evidence="2" id="KW-0560">Oxidoreductase</keyword>
<dbReference type="OrthoDB" id="9785566at2"/>
<keyword evidence="7" id="KW-1185">Reference proteome</keyword>
<accession>A0A3N1VNA2</accession>
<evidence type="ECO:0000256" key="3">
    <source>
        <dbReference type="ARBA" id="ARBA00023004"/>
    </source>
</evidence>
<dbReference type="EMBL" id="RJVA01000010">
    <property type="protein sequence ID" value="ROR01682.1"/>
    <property type="molecule type" value="Genomic_DNA"/>
</dbReference>
<evidence type="ECO:0000256" key="4">
    <source>
        <dbReference type="ARBA" id="ARBA00023014"/>
    </source>
</evidence>
<evidence type="ECO:0000256" key="1">
    <source>
        <dbReference type="ARBA" id="ARBA00022723"/>
    </source>
</evidence>
<keyword evidence="3" id="KW-0408">Iron</keyword>
<evidence type="ECO:0000313" key="7">
    <source>
        <dbReference type="Proteomes" id="UP000276223"/>
    </source>
</evidence>
<protein>
    <submittedName>
        <fullName evidence="6">F420-non-reducing hydrogenase iron-sulfur subunit</fullName>
    </submittedName>
</protein>
<evidence type="ECO:0000313" key="6">
    <source>
        <dbReference type="EMBL" id="ROR01682.1"/>
    </source>
</evidence>
<dbReference type="GO" id="GO:0046872">
    <property type="term" value="F:metal ion binding"/>
    <property type="evidence" value="ECO:0007669"/>
    <property type="project" value="UniProtKB-KW"/>
</dbReference>
<sequence>MNGVDQGKKTIVVFACHWCAYSAADLAGIRRMEYPESVHIVRVMCSGMVHPQWVMEAFSLGASGVLIMGCRPGECHYKDGNLRADARRVVVHEMMEAMGLEPERFRVVWCASSEAERFVEACRDMVRQVQDLDNGRG</sequence>
<dbReference type="RefSeq" id="WP_123289388.1">
    <property type="nucleotide sequence ID" value="NZ_RJVA01000010.1"/>
</dbReference>
<feature type="domain" description="F420-non-reducing hydrogenase iron-sulfur subunit D" evidence="5">
    <location>
        <begin position="11"/>
        <end position="132"/>
    </location>
</feature>
<dbReference type="GO" id="GO:0016491">
    <property type="term" value="F:oxidoreductase activity"/>
    <property type="evidence" value="ECO:0007669"/>
    <property type="project" value="UniProtKB-KW"/>
</dbReference>
<dbReference type="Pfam" id="PF02662">
    <property type="entry name" value="FlpD"/>
    <property type="match status" value="1"/>
</dbReference>